<organism evidence="1 2">
    <name type="scientific">Hymenobacter defluvii</name>
    <dbReference type="NCBI Taxonomy" id="2054411"/>
    <lineage>
        <taxon>Bacteria</taxon>
        <taxon>Pseudomonadati</taxon>
        <taxon>Bacteroidota</taxon>
        <taxon>Cytophagia</taxon>
        <taxon>Cytophagales</taxon>
        <taxon>Hymenobacteraceae</taxon>
        <taxon>Hymenobacter</taxon>
    </lineage>
</organism>
<accession>A0ABS3TBS1</accession>
<dbReference type="Proteomes" id="UP000670527">
    <property type="component" value="Unassembled WGS sequence"/>
</dbReference>
<dbReference type="EMBL" id="JAGETX010000005">
    <property type="protein sequence ID" value="MBO3271104.1"/>
    <property type="molecule type" value="Genomic_DNA"/>
</dbReference>
<reference evidence="1 2" key="1">
    <citation type="submission" date="2021-03" db="EMBL/GenBank/DDBJ databases">
        <authorList>
            <person name="Kim M.K."/>
        </authorList>
    </citation>
    <scope>NUCLEOTIDE SEQUENCE [LARGE SCALE GENOMIC DNA]</scope>
    <source>
        <strain evidence="1 2">BT507</strain>
    </source>
</reference>
<name>A0ABS3TBS1_9BACT</name>
<dbReference type="RefSeq" id="WP_208307571.1">
    <property type="nucleotide sequence ID" value="NZ_JAGETX010000005.1"/>
</dbReference>
<dbReference type="InterPro" id="IPR001497">
    <property type="entry name" value="MethylDNA_cys_MeTrfase_AS"/>
</dbReference>
<evidence type="ECO:0000313" key="2">
    <source>
        <dbReference type="Proteomes" id="UP000670527"/>
    </source>
</evidence>
<keyword evidence="2" id="KW-1185">Reference proteome</keyword>
<proteinExistence type="predicted"/>
<protein>
    <submittedName>
        <fullName evidence="1">Uncharacterized protein</fullName>
    </submittedName>
</protein>
<dbReference type="PROSITE" id="PS00374">
    <property type="entry name" value="MGMT"/>
    <property type="match status" value="1"/>
</dbReference>
<sequence length="224" mass="25786">MPTHNTQETGWHPILTENRPFVYAARWYAPGATTATLDTVVLTALGKPWKIEPLVQVAIERTFHPDIIPNSTLKQEVGAIEKPEKFWLHPPRNGHYDILELNPFPDIELPAIIGRTWNVHNFGVPDSYSNPKWAIWEDNLFLQQQYQLTDFTLLSTLLGRLPCHRVLATSNCKLGTTALESYFNPTYGFVRLHYRNIDRSRLELELVSVTSRPSLDKAMFSRYL</sequence>
<comment type="caution">
    <text evidence="1">The sequence shown here is derived from an EMBL/GenBank/DDBJ whole genome shotgun (WGS) entry which is preliminary data.</text>
</comment>
<gene>
    <name evidence="1" type="ORF">J4D97_10635</name>
</gene>
<evidence type="ECO:0000313" key="1">
    <source>
        <dbReference type="EMBL" id="MBO3271104.1"/>
    </source>
</evidence>